<keyword evidence="3" id="KW-1185">Reference proteome</keyword>
<dbReference type="AlphaFoldDB" id="A0AA39JX20"/>
<evidence type="ECO:0000313" key="3">
    <source>
        <dbReference type="Proteomes" id="UP001175211"/>
    </source>
</evidence>
<comment type="caution">
    <text evidence="2">The sequence shown here is derived from an EMBL/GenBank/DDBJ whole genome shotgun (WGS) entry which is preliminary data.</text>
</comment>
<evidence type="ECO:0000313" key="2">
    <source>
        <dbReference type="EMBL" id="KAK0450490.1"/>
    </source>
</evidence>
<feature type="transmembrane region" description="Helical" evidence="1">
    <location>
        <begin position="162"/>
        <end position="178"/>
    </location>
</feature>
<name>A0AA39JX20_ARMTA</name>
<keyword evidence="1" id="KW-1133">Transmembrane helix</keyword>
<dbReference type="GeneID" id="85357432"/>
<reference evidence="2" key="1">
    <citation type="submission" date="2023-06" db="EMBL/GenBank/DDBJ databases">
        <authorList>
            <consortium name="Lawrence Berkeley National Laboratory"/>
            <person name="Ahrendt S."/>
            <person name="Sahu N."/>
            <person name="Indic B."/>
            <person name="Wong-Bajracharya J."/>
            <person name="Merenyi Z."/>
            <person name="Ke H.-M."/>
            <person name="Monk M."/>
            <person name="Kocsube S."/>
            <person name="Drula E."/>
            <person name="Lipzen A."/>
            <person name="Balint B."/>
            <person name="Henrissat B."/>
            <person name="Andreopoulos B."/>
            <person name="Martin F.M."/>
            <person name="Harder C.B."/>
            <person name="Rigling D."/>
            <person name="Ford K.L."/>
            <person name="Foster G.D."/>
            <person name="Pangilinan J."/>
            <person name="Papanicolaou A."/>
            <person name="Barry K."/>
            <person name="LaButti K."/>
            <person name="Viragh M."/>
            <person name="Koriabine M."/>
            <person name="Yan M."/>
            <person name="Riley R."/>
            <person name="Champramary S."/>
            <person name="Plett K.L."/>
            <person name="Tsai I.J."/>
            <person name="Slot J."/>
            <person name="Sipos G."/>
            <person name="Plett J."/>
            <person name="Nagy L.G."/>
            <person name="Grigoriev I.V."/>
        </authorList>
    </citation>
    <scope>NUCLEOTIDE SEQUENCE</scope>
    <source>
        <strain evidence="2">CCBAS 213</strain>
    </source>
</reference>
<evidence type="ECO:0000256" key="1">
    <source>
        <dbReference type="SAM" id="Phobius"/>
    </source>
</evidence>
<gene>
    <name evidence="2" type="ORF">EV420DRAFT_1562052</name>
</gene>
<dbReference type="RefSeq" id="XP_060327361.1">
    <property type="nucleotide sequence ID" value="XM_060473884.1"/>
</dbReference>
<keyword evidence="1" id="KW-0472">Membrane</keyword>
<sequence>MSAPNASLQVSTLAESSSPPYTAGLAKVAMGVIELLDEKEENRKDIKELCESTANVVIVINTLASMQGGKGNTCFKNICAEMEGCLGDITQQLKDDRKREGVFNADEFRDSIQAYRKRIDDLKIDFLIHVTGNCMLALTEATRIPRPVDTGDYHFHLRISKVSFFFFSFFFVFFFFFCHS</sequence>
<feature type="non-terminal residue" evidence="2">
    <location>
        <position position="1"/>
    </location>
</feature>
<protein>
    <submittedName>
        <fullName evidence="2">Uncharacterized protein</fullName>
    </submittedName>
</protein>
<dbReference type="Proteomes" id="UP001175211">
    <property type="component" value="Unassembled WGS sequence"/>
</dbReference>
<organism evidence="2 3">
    <name type="scientific">Armillaria tabescens</name>
    <name type="common">Ringless honey mushroom</name>
    <name type="synonym">Agaricus tabescens</name>
    <dbReference type="NCBI Taxonomy" id="1929756"/>
    <lineage>
        <taxon>Eukaryota</taxon>
        <taxon>Fungi</taxon>
        <taxon>Dikarya</taxon>
        <taxon>Basidiomycota</taxon>
        <taxon>Agaricomycotina</taxon>
        <taxon>Agaricomycetes</taxon>
        <taxon>Agaricomycetidae</taxon>
        <taxon>Agaricales</taxon>
        <taxon>Marasmiineae</taxon>
        <taxon>Physalacriaceae</taxon>
        <taxon>Desarmillaria</taxon>
    </lineage>
</organism>
<dbReference type="EMBL" id="JAUEPS010000035">
    <property type="protein sequence ID" value="KAK0450490.1"/>
    <property type="molecule type" value="Genomic_DNA"/>
</dbReference>
<dbReference type="CDD" id="cd21037">
    <property type="entry name" value="MLKL_NTD"/>
    <property type="match status" value="1"/>
</dbReference>
<accession>A0AA39JX20</accession>
<keyword evidence="1" id="KW-0812">Transmembrane</keyword>
<dbReference type="InterPro" id="IPR059179">
    <property type="entry name" value="MLKL-like_MCAfunc"/>
</dbReference>
<proteinExistence type="predicted"/>